<proteinExistence type="predicted"/>
<organism evidence="1 2">
    <name type="scientific">Colwellia phage 9A</name>
    <dbReference type="NCBI Taxonomy" id="765765"/>
    <lineage>
        <taxon>Viruses</taxon>
        <taxon>Duplodnaviria</taxon>
        <taxon>Heunggongvirae</taxon>
        <taxon>Uroviricota</taxon>
        <taxon>Caudoviricetes</taxon>
        <taxon>Franklinbayvirus</taxon>
        <taxon>Franklinbayvirus fv9A</taxon>
    </lineage>
</organism>
<name>I3UME5_9CAUD</name>
<keyword evidence="2" id="KW-1185">Reference proteome</keyword>
<reference evidence="1 2" key="1">
    <citation type="journal article" date="2013" name="Extremophiles">
        <title>Genomic analysis of cold-active Colwelliaphage 9A and psychrophilic phage-host interactions.</title>
        <authorList>
            <person name="Colangelo-Lillis J.R."/>
            <person name="Deming J.W."/>
        </authorList>
    </citation>
    <scope>NUCLEOTIDE SEQUENCE [LARGE SCALE GENOMIC DNA]</scope>
    <source>
        <strain evidence="1">9A</strain>
    </source>
</reference>
<dbReference type="RefSeq" id="YP_006489250.1">
    <property type="nucleotide sequence ID" value="NC_018088.1"/>
</dbReference>
<dbReference type="KEGG" id="vg:13165481"/>
<evidence type="ECO:0000313" key="1">
    <source>
        <dbReference type="EMBL" id="AFK66660.1"/>
    </source>
</evidence>
<gene>
    <name evidence="1" type="ORF">COPG_00064</name>
</gene>
<dbReference type="GeneID" id="13165481"/>
<dbReference type="EMBL" id="HQ317390">
    <property type="protein sequence ID" value="AFK66660.1"/>
    <property type="molecule type" value="Genomic_DNA"/>
</dbReference>
<dbReference type="Proteomes" id="UP000005266">
    <property type="component" value="Segment"/>
</dbReference>
<accession>I3UME5</accession>
<sequence length="131" mass="13881">MPYKKQALQIHSTIVKSGNNSKMDIVTPSKVDPISGISSGVEESIEVNFVQTHYTSQDLGDSGIASGLTKLLISTLDPNGNEIVGFVKALQHKNAFVRYSGGGGKKVSIKLSKIVMPNGVIPILARVFIGG</sequence>
<evidence type="ECO:0000313" key="2">
    <source>
        <dbReference type="Proteomes" id="UP000005266"/>
    </source>
</evidence>
<protein>
    <submittedName>
        <fullName evidence="1">Uncharacterized protein</fullName>
    </submittedName>
</protein>